<dbReference type="SUPFAM" id="SSF54427">
    <property type="entry name" value="NTF2-like"/>
    <property type="match status" value="1"/>
</dbReference>
<comment type="caution">
    <text evidence="2">The sequence shown here is derived from an EMBL/GenBank/DDBJ whole genome shotgun (WGS) entry which is preliminary data.</text>
</comment>
<evidence type="ECO:0000259" key="1">
    <source>
        <dbReference type="Pfam" id="PF12680"/>
    </source>
</evidence>
<dbReference type="AlphaFoldDB" id="A0A017T3E7"/>
<gene>
    <name evidence="2" type="ORF">CAP_5491</name>
</gene>
<name>A0A017T3E7_9BACT</name>
<keyword evidence="3" id="KW-1185">Reference proteome</keyword>
<dbReference type="EMBL" id="ASRX01000045">
    <property type="protein sequence ID" value="EYF03507.1"/>
    <property type="molecule type" value="Genomic_DNA"/>
</dbReference>
<dbReference type="Gene3D" id="3.10.450.50">
    <property type="match status" value="1"/>
</dbReference>
<reference evidence="2 3" key="1">
    <citation type="submission" date="2013-05" db="EMBL/GenBank/DDBJ databases">
        <title>Genome assembly of Chondromyces apiculatus DSM 436.</title>
        <authorList>
            <person name="Sharma G."/>
            <person name="Khatri I."/>
            <person name="Kaur C."/>
            <person name="Mayilraj S."/>
            <person name="Subramanian S."/>
        </authorList>
    </citation>
    <scope>NUCLEOTIDE SEQUENCE [LARGE SCALE GENOMIC DNA]</scope>
    <source>
        <strain evidence="2 3">DSM 436</strain>
    </source>
</reference>
<proteinExistence type="predicted"/>
<dbReference type="InterPro" id="IPR032710">
    <property type="entry name" value="NTF2-like_dom_sf"/>
</dbReference>
<dbReference type="PANTHER" id="PTHR41252">
    <property type="entry name" value="BLR2505 PROTEIN"/>
    <property type="match status" value="1"/>
</dbReference>
<organism evidence="2 3">
    <name type="scientific">Chondromyces apiculatus DSM 436</name>
    <dbReference type="NCBI Taxonomy" id="1192034"/>
    <lineage>
        <taxon>Bacteria</taxon>
        <taxon>Pseudomonadati</taxon>
        <taxon>Myxococcota</taxon>
        <taxon>Polyangia</taxon>
        <taxon>Polyangiales</taxon>
        <taxon>Polyangiaceae</taxon>
        <taxon>Chondromyces</taxon>
    </lineage>
</organism>
<sequence length="140" mass="15523">METPQASRTAAAVLDDHLAFIATDTERWLALFADDAVVEFPYAPALGVTGRMVGKAAIRSYFVEALKNFDGLTLSQVTRHLLQDPDTVVAEVHGSARLIATGRPYEQDYVMVLRTRAGKIVHYREYWNPTPALKAFGGWV</sequence>
<dbReference type="Proteomes" id="UP000019678">
    <property type="component" value="Unassembled WGS sequence"/>
</dbReference>
<evidence type="ECO:0000313" key="3">
    <source>
        <dbReference type="Proteomes" id="UP000019678"/>
    </source>
</evidence>
<evidence type="ECO:0000313" key="2">
    <source>
        <dbReference type="EMBL" id="EYF03507.1"/>
    </source>
</evidence>
<feature type="domain" description="SnoaL-like" evidence="1">
    <location>
        <begin position="19"/>
        <end position="123"/>
    </location>
</feature>
<dbReference type="PANTHER" id="PTHR41252:SF1">
    <property type="entry name" value="BLR2505 PROTEIN"/>
    <property type="match status" value="1"/>
</dbReference>
<dbReference type="RefSeq" id="WP_044245890.1">
    <property type="nucleotide sequence ID" value="NZ_ASRX01000045.1"/>
</dbReference>
<protein>
    <recommendedName>
        <fullName evidence="1">SnoaL-like domain-containing protein</fullName>
    </recommendedName>
</protein>
<dbReference type="STRING" id="1192034.CAP_5491"/>
<dbReference type="eggNOG" id="COG3631">
    <property type="taxonomic scope" value="Bacteria"/>
</dbReference>
<dbReference type="OrthoDB" id="2083380at2"/>
<accession>A0A017T3E7</accession>
<dbReference type="Pfam" id="PF12680">
    <property type="entry name" value="SnoaL_2"/>
    <property type="match status" value="1"/>
</dbReference>
<dbReference type="InterPro" id="IPR037401">
    <property type="entry name" value="SnoaL-like"/>
</dbReference>